<dbReference type="GO" id="GO:0071978">
    <property type="term" value="P:bacterial-type flagellum-dependent swarming motility"/>
    <property type="evidence" value="ECO:0007669"/>
    <property type="project" value="TreeGrafter"/>
</dbReference>
<dbReference type="InterPro" id="IPR001444">
    <property type="entry name" value="Flag_bb_rod_N"/>
</dbReference>
<organism evidence="9 10">
    <name type="scientific">Inmirania thermothiophila</name>
    <dbReference type="NCBI Taxonomy" id="1750597"/>
    <lineage>
        <taxon>Bacteria</taxon>
        <taxon>Pseudomonadati</taxon>
        <taxon>Pseudomonadota</taxon>
        <taxon>Gammaproteobacteria</taxon>
        <taxon>Chromatiales</taxon>
        <taxon>Ectothiorhodospiraceae</taxon>
        <taxon>Inmirania</taxon>
    </lineage>
</organism>
<feature type="domain" description="Flagellar basal-body/hook protein C-terminal" evidence="8">
    <location>
        <begin position="90"/>
        <end position="134"/>
    </location>
</feature>
<gene>
    <name evidence="9" type="ORF">EDC57_0818</name>
</gene>
<reference evidence="9 10" key="1">
    <citation type="submission" date="2018-11" db="EMBL/GenBank/DDBJ databases">
        <title>Genomic Encyclopedia of Type Strains, Phase IV (KMG-IV): sequencing the most valuable type-strain genomes for metagenomic binning, comparative biology and taxonomic classification.</title>
        <authorList>
            <person name="Goeker M."/>
        </authorList>
    </citation>
    <scope>NUCLEOTIDE SEQUENCE [LARGE SCALE GENOMIC DNA]</scope>
    <source>
        <strain evidence="9 10">DSM 100275</strain>
    </source>
</reference>
<evidence type="ECO:0000256" key="5">
    <source>
        <dbReference type="ARBA" id="ARBA00025933"/>
    </source>
</evidence>
<dbReference type="GO" id="GO:0030694">
    <property type="term" value="C:bacterial-type flagellum basal body, rod"/>
    <property type="evidence" value="ECO:0007669"/>
    <property type="project" value="UniProtKB-UniRule"/>
</dbReference>
<proteinExistence type="inferred from homology"/>
<evidence type="ECO:0000256" key="6">
    <source>
        <dbReference type="RuleBase" id="RU362062"/>
    </source>
</evidence>
<evidence type="ECO:0000256" key="4">
    <source>
        <dbReference type="ARBA" id="ARBA00023143"/>
    </source>
</evidence>
<evidence type="ECO:0000256" key="2">
    <source>
        <dbReference type="ARBA" id="ARBA00009677"/>
    </source>
</evidence>
<dbReference type="OrthoDB" id="9794148at2"/>
<dbReference type="PANTHER" id="PTHR30435">
    <property type="entry name" value="FLAGELLAR PROTEIN"/>
    <property type="match status" value="1"/>
</dbReference>
<comment type="caution">
    <text evidence="9">The sequence shown here is derived from an EMBL/GenBank/DDBJ whole genome shotgun (WGS) entry which is preliminary data.</text>
</comment>
<evidence type="ECO:0000256" key="1">
    <source>
        <dbReference type="ARBA" id="ARBA00004117"/>
    </source>
</evidence>
<keyword evidence="9" id="KW-0969">Cilium</keyword>
<evidence type="ECO:0000256" key="3">
    <source>
        <dbReference type="ARBA" id="ARBA00017941"/>
    </source>
</evidence>
<dbReference type="Pfam" id="PF06429">
    <property type="entry name" value="Flg_bbr_C"/>
    <property type="match status" value="1"/>
</dbReference>
<keyword evidence="9" id="KW-0966">Cell projection</keyword>
<protein>
    <recommendedName>
        <fullName evidence="3 6">Flagellar basal-body rod protein FlgC</fullName>
    </recommendedName>
</protein>
<feature type="domain" description="Flagellar basal body rod protein N-terminal" evidence="7">
    <location>
        <begin position="9"/>
        <end position="32"/>
    </location>
</feature>
<evidence type="ECO:0000259" key="8">
    <source>
        <dbReference type="Pfam" id="PF06429"/>
    </source>
</evidence>
<keyword evidence="10" id="KW-1185">Reference proteome</keyword>
<dbReference type="Pfam" id="PF00460">
    <property type="entry name" value="Flg_bb_rod"/>
    <property type="match status" value="1"/>
</dbReference>
<comment type="similarity">
    <text evidence="2">Belongs to the flagella basal body rod proteins family.</text>
</comment>
<dbReference type="RefSeq" id="WP_123400471.1">
    <property type="nucleotide sequence ID" value="NZ_RJVI01000001.1"/>
</dbReference>
<dbReference type="InterPro" id="IPR010930">
    <property type="entry name" value="Flg_bb/hook_C_dom"/>
</dbReference>
<keyword evidence="4 6" id="KW-0975">Bacterial flagellum</keyword>
<evidence type="ECO:0000313" key="10">
    <source>
        <dbReference type="Proteomes" id="UP000276634"/>
    </source>
</evidence>
<name>A0A3N1YBZ4_9GAMM</name>
<dbReference type="Proteomes" id="UP000276634">
    <property type="component" value="Unassembled WGS sequence"/>
</dbReference>
<comment type="subcellular location">
    <subcellularLocation>
        <location evidence="1 6">Bacterial flagellum basal body</location>
    </subcellularLocation>
</comment>
<keyword evidence="9" id="KW-0282">Flagellum</keyword>
<evidence type="ECO:0000313" key="9">
    <source>
        <dbReference type="EMBL" id="ROR34907.1"/>
    </source>
</evidence>
<dbReference type="EMBL" id="RJVI01000001">
    <property type="protein sequence ID" value="ROR34907.1"/>
    <property type="molecule type" value="Genomic_DNA"/>
</dbReference>
<dbReference type="InterPro" id="IPR006299">
    <property type="entry name" value="FlgC"/>
</dbReference>
<comment type="subunit">
    <text evidence="5 6">The basal body constitutes a major portion of the flagellar organelle and consists of four rings (L,P,S, and M) mounted on a central rod. The rod consists of about 26 subunits of FlgG in the distal portion, and FlgB, FlgC and FlgF are thought to build up the proximal portion of the rod with about 6 subunits each.</text>
</comment>
<dbReference type="NCBIfam" id="TIGR01395">
    <property type="entry name" value="FlgC"/>
    <property type="match status" value="1"/>
</dbReference>
<evidence type="ECO:0000259" key="7">
    <source>
        <dbReference type="Pfam" id="PF00460"/>
    </source>
</evidence>
<dbReference type="PANTHER" id="PTHR30435:SF2">
    <property type="entry name" value="FLAGELLAR BASAL-BODY ROD PROTEIN FLGC"/>
    <property type="match status" value="1"/>
</dbReference>
<accession>A0A3N1YBZ4</accession>
<dbReference type="AlphaFoldDB" id="A0A3N1YBZ4"/>
<sequence>MSLMRILDISAQSLAAQSVRLNVTASNLANANSEAGSPEAVYRPRHPVFAAVLDAQRRDPAAVGVRVAAVVESQAPPEKRYDPGHPLADAQGYVYLPRIEVVEEMADMISASRSYEASVEVFNTAKELALRTLALGQ</sequence>